<dbReference type="EMBL" id="QMQX01000029">
    <property type="protein sequence ID" value="RLE52920.1"/>
    <property type="molecule type" value="Genomic_DNA"/>
</dbReference>
<accession>A0A497F209</accession>
<protein>
    <recommendedName>
        <fullName evidence="3">Methyltransferase</fullName>
    </recommendedName>
</protein>
<dbReference type="AlphaFoldDB" id="A0A497F209"/>
<gene>
    <name evidence="1" type="ORF">DRJ33_02415</name>
</gene>
<evidence type="ECO:0000313" key="1">
    <source>
        <dbReference type="EMBL" id="RLE52920.1"/>
    </source>
</evidence>
<sequence length="272" mass="29660">MGLSDVLWKRARSFPKIRIGVGAGVDVNSVVKSIEALRGVADFTIVSNRGLSCDFCKVLVCDCPEEVLVDLLWSGEVDACVRGSLGARSVLECLRKRFSVSELLRVSILEFDSRPLLVAPVGVDEGFSFEEKVRLVEAGVRLCGELGFPVKRIGLVSCGRLEDVGRCEYVDESIAELELLKHKLIEKFSGLEVAHWGIVVEEAVKSSDLLVFWNGVLGNLFVRCLALLCGVRSFGAPIMGIEKVFVDTFRGRGGFIDALLLAKALALARLSK</sequence>
<dbReference type="Proteomes" id="UP000272051">
    <property type="component" value="Unassembled WGS sequence"/>
</dbReference>
<evidence type="ECO:0008006" key="3">
    <source>
        <dbReference type="Google" id="ProtNLM"/>
    </source>
</evidence>
<comment type="caution">
    <text evidence="1">The sequence shown here is derived from an EMBL/GenBank/DDBJ whole genome shotgun (WGS) entry which is preliminary data.</text>
</comment>
<proteinExistence type="predicted"/>
<dbReference type="SUPFAM" id="SSF53659">
    <property type="entry name" value="Isocitrate/Isopropylmalate dehydrogenase-like"/>
    <property type="match status" value="1"/>
</dbReference>
<evidence type="ECO:0000313" key="2">
    <source>
        <dbReference type="Proteomes" id="UP000272051"/>
    </source>
</evidence>
<reference evidence="1 2" key="1">
    <citation type="submission" date="2018-06" db="EMBL/GenBank/DDBJ databases">
        <title>Extensive metabolic versatility and redundancy in microbially diverse, dynamic hydrothermal sediments.</title>
        <authorList>
            <person name="Dombrowski N."/>
            <person name="Teske A."/>
            <person name="Baker B.J."/>
        </authorList>
    </citation>
    <scope>NUCLEOTIDE SEQUENCE [LARGE SCALE GENOMIC DNA]</scope>
    <source>
        <strain evidence="1">B34_G17</strain>
    </source>
</reference>
<organism evidence="1 2">
    <name type="scientific">Thermoproteota archaeon</name>
    <dbReference type="NCBI Taxonomy" id="2056631"/>
    <lineage>
        <taxon>Archaea</taxon>
        <taxon>Thermoproteota</taxon>
    </lineage>
</organism>
<name>A0A497F209_9CREN</name>